<comment type="caution">
    <text evidence="1">The sequence shown here is derived from an EMBL/GenBank/DDBJ whole genome shotgun (WGS) entry which is preliminary data.</text>
</comment>
<organism evidence="1 2">
    <name type="scientific">Taxus chinensis</name>
    <name type="common">Chinese yew</name>
    <name type="synonym">Taxus wallichiana var. chinensis</name>
    <dbReference type="NCBI Taxonomy" id="29808"/>
    <lineage>
        <taxon>Eukaryota</taxon>
        <taxon>Viridiplantae</taxon>
        <taxon>Streptophyta</taxon>
        <taxon>Embryophyta</taxon>
        <taxon>Tracheophyta</taxon>
        <taxon>Spermatophyta</taxon>
        <taxon>Pinopsida</taxon>
        <taxon>Pinidae</taxon>
        <taxon>Conifers II</taxon>
        <taxon>Cupressales</taxon>
        <taxon>Taxaceae</taxon>
        <taxon>Taxus</taxon>
    </lineage>
</organism>
<proteinExistence type="predicted"/>
<feature type="non-terminal residue" evidence="1">
    <location>
        <position position="78"/>
    </location>
</feature>
<dbReference type="Proteomes" id="UP000824469">
    <property type="component" value="Unassembled WGS sequence"/>
</dbReference>
<protein>
    <submittedName>
        <fullName evidence="1">Uncharacterized protein</fullName>
    </submittedName>
</protein>
<keyword evidence="2" id="KW-1185">Reference proteome</keyword>
<accession>A0AA38GS47</accession>
<dbReference type="AlphaFoldDB" id="A0AA38GS47"/>
<evidence type="ECO:0000313" key="2">
    <source>
        <dbReference type="Proteomes" id="UP000824469"/>
    </source>
</evidence>
<sequence>AYIVVGEGLPRDYDVREHVLERRNGLGAWIRPSQSPSPPTHTKLLTTSSTTWHPCSLIISITEAATKSPPAVGWQTPT</sequence>
<reference evidence="1 2" key="1">
    <citation type="journal article" date="2021" name="Nat. Plants">
        <title>The Taxus genome provides insights into paclitaxel biosynthesis.</title>
        <authorList>
            <person name="Xiong X."/>
            <person name="Gou J."/>
            <person name="Liao Q."/>
            <person name="Li Y."/>
            <person name="Zhou Q."/>
            <person name="Bi G."/>
            <person name="Li C."/>
            <person name="Du R."/>
            <person name="Wang X."/>
            <person name="Sun T."/>
            <person name="Guo L."/>
            <person name="Liang H."/>
            <person name="Lu P."/>
            <person name="Wu Y."/>
            <person name="Zhang Z."/>
            <person name="Ro D.K."/>
            <person name="Shang Y."/>
            <person name="Huang S."/>
            <person name="Yan J."/>
        </authorList>
    </citation>
    <scope>NUCLEOTIDE SEQUENCE [LARGE SCALE GENOMIC DNA]</scope>
    <source>
        <strain evidence="1">Ta-2019</strain>
    </source>
</reference>
<gene>
    <name evidence="1" type="ORF">KI387_007158</name>
</gene>
<dbReference type="EMBL" id="JAHRHJ020000002">
    <property type="protein sequence ID" value="KAH9326980.1"/>
    <property type="molecule type" value="Genomic_DNA"/>
</dbReference>
<feature type="non-terminal residue" evidence="1">
    <location>
        <position position="1"/>
    </location>
</feature>
<name>A0AA38GS47_TAXCH</name>
<evidence type="ECO:0000313" key="1">
    <source>
        <dbReference type="EMBL" id="KAH9326980.1"/>
    </source>
</evidence>